<comment type="caution">
    <text evidence="1">The sequence shown here is derived from an EMBL/GenBank/DDBJ whole genome shotgun (WGS) entry which is preliminary data.</text>
</comment>
<dbReference type="AlphaFoldDB" id="A0A5M3WEP9"/>
<dbReference type="RefSeq" id="WP_155352531.1">
    <property type="nucleotide sequence ID" value="NZ_BAAAHL010000029.1"/>
</dbReference>
<proteinExistence type="predicted"/>
<evidence type="ECO:0000313" key="2">
    <source>
        <dbReference type="Proteomes" id="UP000331127"/>
    </source>
</evidence>
<dbReference type="EMBL" id="BLAE01000004">
    <property type="protein sequence ID" value="GES06799.1"/>
    <property type="molecule type" value="Genomic_DNA"/>
</dbReference>
<dbReference type="Proteomes" id="UP000331127">
    <property type="component" value="Unassembled WGS sequence"/>
</dbReference>
<protein>
    <submittedName>
        <fullName evidence="1">Uncharacterized protein</fullName>
    </submittedName>
</protein>
<evidence type="ECO:0000313" key="1">
    <source>
        <dbReference type="EMBL" id="GES06799.1"/>
    </source>
</evidence>
<dbReference type="OrthoDB" id="4773873at2"/>
<keyword evidence="2" id="KW-1185">Reference proteome</keyword>
<reference evidence="1 2" key="1">
    <citation type="submission" date="2019-10" db="EMBL/GenBank/DDBJ databases">
        <title>Whole genome shotgun sequence of Acrocarpospora macrocephala NBRC 16266.</title>
        <authorList>
            <person name="Ichikawa N."/>
            <person name="Kimura A."/>
            <person name="Kitahashi Y."/>
            <person name="Komaki H."/>
            <person name="Oguchi A."/>
        </authorList>
    </citation>
    <scope>NUCLEOTIDE SEQUENCE [LARGE SCALE GENOMIC DNA]</scope>
    <source>
        <strain evidence="1 2">NBRC 16266</strain>
    </source>
</reference>
<accession>A0A5M3WEP9</accession>
<gene>
    <name evidence="1" type="ORF">Amac_003940</name>
</gene>
<name>A0A5M3WEP9_9ACTN</name>
<sequence length="92" mass="10175">MPFEAVQALAARTAELIEEPWDAVAVYPDDPSFRRTVFGDFGVMAFHVDEDAELIMIYSVVWAGWPSPPTRTTRCGGICGGAWIGVSHIRFD</sequence>
<organism evidence="1 2">
    <name type="scientific">Acrocarpospora macrocephala</name>
    <dbReference type="NCBI Taxonomy" id="150177"/>
    <lineage>
        <taxon>Bacteria</taxon>
        <taxon>Bacillati</taxon>
        <taxon>Actinomycetota</taxon>
        <taxon>Actinomycetes</taxon>
        <taxon>Streptosporangiales</taxon>
        <taxon>Streptosporangiaceae</taxon>
        <taxon>Acrocarpospora</taxon>
    </lineage>
</organism>